<protein>
    <submittedName>
        <fullName evidence="2">Uncharacterized protein</fullName>
    </submittedName>
</protein>
<evidence type="ECO:0000313" key="3">
    <source>
        <dbReference type="Proteomes" id="UP000810292"/>
    </source>
</evidence>
<gene>
    <name evidence="2" type="ORF">IAA72_04905</name>
</gene>
<evidence type="ECO:0000256" key="1">
    <source>
        <dbReference type="SAM" id="Coils"/>
    </source>
</evidence>
<reference evidence="2" key="1">
    <citation type="submission" date="2020-10" db="EMBL/GenBank/DDBJ databases">
        <authorList>
            <person name="Gilroy R."/>
        </authorList>
    </citation>
    <scope>NUCLEOTIDE SEQUENCE</scope>
    <source>
        <strain evidence="2">14700</strain>
    </source>
</reference>
<reference evidence="2" key="2">
    <citation type="journal article" date="2021" name="PeerJ">
        <title>Extensive microbial diversity within the chicken gut microbiome revealed by metagenomics and culture.</title>
        <authorList>
            <person name="Gilroy R."/>
            <person name="Ravi A."/>
            <person name="Getino M."/>
            <person name="Pursley I."/>
            <person name="Horton D.L."/>
            <person name="Alikhan N.F."/>
            <person name="Baker D."/>
            <person name="Gharbi K."/>
            <person name="Hall N."/>
            <person name="Watson M."/>
            <person name="Adriaenssens E.M."/>
            <person name="Foster-Nyarko E."/>
            <person name="Jarju S."/>
            <person name="Secka A."/>
            <person name="Antonio M."/>
            <person name="Oren A."/>
            <person name="Chaudhuri R.R."/>
            <person name="La Ragione R."/>
            <person name="Hildebrand F."/>
            <person name="Pallen M.J."/>
        </authorList>
    </citation>
    <scope>NUCLEOTIDE SEQUENCE</scope>
    <source>
        <strain evidence="2">14700</strain>
    </source>
</reference>
<organism evidence="2 3">
    <name type="scientific">Candidatus Ornithospirochaeta stercoravium</name>
    <dbReference type="NCBI Taxonomy" id="2840897"/>
    <lineage>
        <taxon>Bacteria</taxon>
        <taxon>Pseudomonadati</taxon>
        <taxon>Spirochaetota</taxon>
        <taxon>Spirochaetia</taxon>
        <taxon>Spirochaetales</taxon>
        <taxon>Spirochaetaceae</taxon>
        <taxon>Spirochaetaceae incertae sedis</taxon>
        <taxon>Candidatus Ornithospirochaeta</taxon>
    </lineage>
</organism>
<accession>A0A9D9IC32</accession>
<name>A0A9D9IC32_9SPIO</name>
<feature type="coiled-coil region" evidence="1">
    <location>
        <begin position="26"/>
        <end position="56"/>
    </location>
</feature>
<proteinExistence type="predicted"/>
<dbReference type="EMBL" id="JADIMF010000075">
    <property type="protein sequence ID" value="MBO8469104.1"/>
    <property type="molecule type" value="Genomic_DNA"/>
</dbReference>
<keyword evidence="1" id="KW-0175">Coiled coil</keyword>
<sequence>MAEMFTTLFTFAILIFCIKAICNSYIRKKRIALLKLKEQEQEAEEQQEQLEEAFFNDVYKIIKQGIQISDINSLITQLENNNIKTDILFEAYANALCKLMLEYLAFFCSDTQKENEIRSKIFNALDCTTYLNKLPTEEDIDYANALFSTTKEVLEKALEYNKGKPQTPSTILKANEIQKISVECIMFENSKGIEIGEIVSPYQIFQVDILPFGNYVHKDELTYKGEGILILTNKRIIFASPSVTRDFKYSDILSITAGKMAYKSHGQIKLDQKYSYLIEIMYQKIRFKPNS</sequence>
<comment type="caution">
    <text evidence="2">The sequence shown here is derived from an EMBL/GenBank/DDBJ whole genome shotgun (WGS) entry which is preliminary data.</text>
</comment>
<dbReference type="AlphaFoldDB" id="A0A9D9IC32"/>
<dbReference type="Proteomes" id="UP000810292">
    <property type="component" value="Unassembled WGS sequence"/>
</dbReference>
<evidence type="ECO:0000313" key="2">
    <source>
        <dbReference type="EMBL" id="MBO8469104.1"/>
    </source>
</evidence>